<protein>
    <submittedName>
        <fullName evidence="3">Ribonuclease H-like domain-containing protein</fullName>
    </submittedName>
</protein>
<reference evidence="3" key="1">
    <citation type="journal article" date="2022" name="Int. J. Mol. Sci.">
        <title>Draft Genome of Tanacetum Coccineum: Genomic Comparison of Closely Related Tanacetum-Family Plants.</title>
        <authorList>
            <person name="Yamashiro T."/>
            <person name="Shiraishi A."/>
            <person name="Nakayama K."/>
            <person name="Satake H."/>
        </authorList>
    </citation>
    <scope>NUCLEOTIDE SEQUENCE</scope>
</reference>
<dbReference type="SUPFAM" id="SSF56672">
    <property type="entry name" value="DNA/RNA polymerases"/>
    <property type="match status" value="1"/>
</dbReference>
<gene>
    <name evidence="3" type="ORF">Tco_0726960</name>
</gene>
<reference evidence="3" key="2">
    <citation type="submission" date="2022-01" db="EMBL/GenBank/DDBJ databases">
        <authorList>
            <person name="Yamashiro T."/>
            <person name="Shiraishi A."/>
            <person name="Satake H."/>
            <person name="Nakayama K."/>
        </authorList>
    </citation>
    <scope>NUCLEOTIDE SEQUENCE</scope>
</reference>
<dbReference type="PANTHER" id="PTHR11439">
    <property type="entry name" value="GAG-POL-RELATED RETROTRANSPOSON"/>
    <property type="match status" value="1"/>
</dbReference>
<feature type="compositionally biased region" description="Basic and acidic residues" evidence="1">
    <location>
        <begin position="494"/>
        <end position="503"/>
    </location>
</feature>
<accession>A0ABQ4YH17</accession>
<feature type="domain" description="Reverse transcriptase Ty1/copia-type" evidence="2">
    <location>
        <begin position="2"/>
        <end position="155"/>
    </location>
</feature>
<evidence type="ECO:0000259" key="2">
    <source>
        <dbReference type="Pfam" id="PF07727"/>
    </source>
</evidence>
<dbReference type="EMBL" id="BQNB010010422">
    <property type="protein sequence ID" value="GJS77079.1"/>
    <property type="molecule type" value="Genomic_DNA"/>
</dbReference>
<evidence type="ECO:0000313" key="4">
    <source>
        <dbReference type="Proteomes" id="UP001151760"/>
    </source>
</evidence>
<dbReference type="InterPro" id="IPR043502">
    <property type="entry name" value="DNA/RNA_pol_sf"/>
</dbReference>
<name>A0ABQ4YH17_9ASTR</name>
<feature type="compositionally biased region" description="Basic and acidic residues" evidence="1">
    <location>
        <begin position="619"/>
        <end position="637"/>
    </location>
</feature>
<proteinExistence type="predicted"/>
<feature type="compositionally biased region" description="Basic and acidic residues" evidence="1">
    <location>
        <begin position="603"/>
        <end position="612"/>
    </location>
</feature>
<evidence type="ECO:0000256" key="1">
    <source>
        <dbReference type="SAM" id="MobiDB-lite"/>
    </source>
</evidence>
<feature type="region of interest" description="Disordered" evidence="1">
    <location>
        <begin position="493"/>
        <end position="551"/>
    </location>
</feature>
<dbReference type="CDD" id="cd09272">
    <property type="entry name" value="RNase_HI_RT_Ty1"/>
    <property type="match status" value="1"/>
</dbReference>
<dbReference type="PANTHER" id="PTHR11439:SF495">
    <property type="entry name" value="REVERSE TRANSCRIPTASE, RNA-DEPENDENT DNA POLYMERASE-RELATED"/>
    <property type="match status" value="1"/>
</dbReference>
<comment type="caution">
    <text evidence="3">The sequence shown here is derived from an EMBL/GenBank/DDBJ whole genome shotgun (WGS) entry which is preliminary data.</text>
</comment>
<feature type="region of interest" description="Disordered" evidence="1">
    <location>
        <begin position="680"/>
        <end position="704"/>
    </location>
</feature>
<evidence type="ECO:0000313" key="3">
    <source>
        <dbReference type="EMBL" id="GJS77079.1"/>
    </source>
</evidence>
<dbReference type="Pfam" id="PF07727">
    <property type="entry name" value="RVT_2"/>
    <property type="match status" value="1"/>
</dbReference>
<dbReference type="Proteomes" id="UP001151760">
    <property type="component" value="Unassembled WGS sequence"/>
</dbReference>
<keyword evidence="4" id="KW-1185">Reference proteome</keyword>
<sequence length="780" mass="87215">MVGLLKGNRAIGTKWVYRNKKDDRGIVVRNKASLVAQGYTQEEGIDYDEVFAPVARIETIRLFFAYASFMGHIVYQMDVKSAFLFGTIKEEVYVCQPPGFEDPRFPDKVYKVEKALDGLHQAPRAWYETLSTYLLENGYKRGTIDKTLFIKKDRDDATMRCQMSSIGFQVTPKVSHLHAVKRIFRYLKGQPKLGLWYPRDSPFDLEAFSDSDYAGASLDRKSTTGGCQFLGKRLISWQCKKQTIVANSTTEAEYVAAANCCGQVLWIQNQMLDYGFNFMNTKIHIDNESTICIVKNPVFHSKTKHIEIRHHFIRDSYEKRLIQVIKIHTDHNVADLLTKVFDVSSDEFGVKTGSCKVNAARQDLVLLGEINNVKQIHAIVDGKTVVISESSVRSDLLFNDEDGITCLTNETIFENLALMGVPIPNVADEAVFKEWDDRVVRATTTAASLDAAQASGNITKTQSMTMSNDPLSQKIGLGDRPTPRIHGGVIAQTRSERASKHSYDSPLLGVNTPGSDEERIEHQELTDNIPPTPHASPLLGGYTPGSDEEKKDAQAVEILKLKNKIKKLERKAKSSIPPPKRRLYKQIDSSDDSLGEENASKQGRNDSNKTEEFNLSDKVSGRTEVFDDTTAAEKDVNAAEPVSTASDAVTAASVIPDIDTAGPSNEHKTKNNISVIRDVEEESRRATPVPTVQSQDKGKRKIVEPEPTPKNLIKAQIQRDAEIAQILFEEDQAQFEREQRIARERATEQEAKDADLIAEFNNVQARMEADALLAARLKEE</sequence>
<dbReference type="InterPro" id="IPR013103">
    <property type="entry name" value="RVT_2"/>
</dbReference>
<organism evidence="3 4">
    <name type="scientific">Tanacetum coccineum</name>
    <dbReference type="NCBI Taxonomy" id="301880"/>
    <lineage>
        <taxon>Eukaryota</taxon>
        <taxon>Viridiplantae</taxon>
        <taxon>Streptophyta</taxon>
        <taxon>Embryophyta</taxon>
        <taxon>Tracheophyta</taxon>
        <taxon>Spermatophyta</taxon>
        <taxon>Magnoliopsida</taxon>
        <taxon>eudicotyledons</taxon>
        <taxon>Gunneridae</taxon>
        <taxon>Pentapetalae</taxon>
        <taxon>asterids</taxon>
        <taxon>campanulids</taxon>
        <taxon>Asterales</taxon>
        <taxon>Asteraceae</taxon>
        <taxon>Asteroideae</taxon>
        <taxon>Anthemideae</taxon>
        <taxon>Anthemidinae</taxon>
        <taxon>Tanacetum</taxon>
    </lineage>
</organism>
<feature type="compositionally biased region" description="Basic and acidic residues" evidence="1">
    <location>
        <begin position="516"/>
        <end position="525"/>
    </location>
</feature>
<feature type="region of interest" description="Disordered" evidence="1">
    <location>
        <begin position="568"/>
        <end position="647"/>
    </location>
</feature>